<accession>D0L122</accession>
<dbReference type="Proteomes" id="UP000009102">
    <property type="component" value="Chromosome"/>
</dbReference>
<name>D0L122_HALNC</name>
<gene>
    <name evidence="3" type="ordered locus">Hneap_1565</name>
</gene>
<feature type="domain" description="Rhodanese" evidence="2">
    <location>
        <begin position="35"/>
        <end position="120"/>
    </location>
</feature>
<organism evidence="3 4">
    <name type="scientific">Halothiobacillus neapolitanus (strain ATCC 23641 / DSM 15147 / CIP 104769 / NCIMB 8539 / c2)</name>
    <name type="common">Thiobacillus neapolitanus</name>
    <dbReference type="NCBI Taxonomy" id="555778"/>
    <lineage>
        <taxon>Bacteria</taxon>
        <taxon>Pseudomonadati</taxon>
        <taxon>Pseudomonadota</taxon>
        <taxon>Gammaproteobacteria</taxon>
        <taxon>Chromatiales</taxon>
        <taxon>Halothiobacillaceae</taxon>
        <taxon>Halothiobacillus</taxon>
    </lineage>
</organism>
<dbReference type="PANTHER" id="PTHR43855">
    <property type="entry name" value="THIOSULFATE SULFURTRANSFERASE"/>
    <property type="match status" value="1"/>
</dbReference>
<dbReference type="CDD" id="cd01449">
    <property type="entry name" value="TST_Repeat_2"/>
    <property type="match status" value="1"/>
</dbReference>
<dbReference type="EMBL" id="CP001801">
    <property type="protein sequence ID" value="ACX96395.1"/>
    <property type="molecule type" value="Genomic_DNA"/>
</dbReference>
<keyword evidence="4" id="KW-1185">Reference proteome</keyword>
<reference evidence="3 4" key="1">
    <citation type="submission" date="2009-10" db="EMBL/GenBank/DDBJ databases">
        <title>Complete sequence of Halothiobacillus neapolitanus c2.</title>
        <authorList>
            <consortium name="US DOE Joint Genome Institute"/>
            <person name="Lucas S."/>
            <person name="Copeland A."/>
            <person name="Lapidus A."/>
            <person name="Glavina del Rio T."/>
            <person name="Tice H."/>
            <person name="Bruce D."/>
            <person name="Goodwin L."/>
            <person name="Pitluck S."/>
            <person name="Davenport K."/>
            <person name="Brettin T."/>
            <person name="Detter J.C."/>
            <person name="Han C."/>
            <person name="Tapia R."/>
            <person name="Larimer F."/>
            <person name="Land M."/>
            <person name="Hauser L."/>
            <person name="Kyrpides N."/>
            <person name="Mikhailova N."/>
            <person name="Kerfeld C."/>
            <person name="Cannon G."/>
            <person name="Heinhort S."/>
        </authorList>
    </citation>
    <scope>NUCLEOTIDE SEQUENCE [LARGE SCALE GENOMIC DNA]</scope>
    <source>
        <strain evidence="4">ATCC 23641 / c2</strain>
    </source>
</reference>
<dbReference type="HOGENOM" id="CLU_031618_1_7_6"/>
<dbReference type="KEGG" id="hna:Hneap_1565"/>
<evidence type="ECO:0000256" key="1">
    <source>
        <dbReference type="ARBA" id="ARBA00022737"/>
    </source>
</evidence>
<dbReference type="RefSeq" id="WP_012824429.1">
    <property type="nucleotide sequence ID" value="NC_013422.1"/>
</dbReference>
<dbReference type="Pfam" id="PF00581">
    <property type="entry name" value="Rhodanese"/>
    <property type="match status" value="1"/>
</dbReference>
<dbReference type="Gene3D" id="3.40.250.10">
    <property type="entry name" value="Rhodanese-like domain"/>
    <property type="match status" value="2"/>
</dbReference>
<protein>
    <submittedName>
        <fullName evidence="3">Rhodanese domain protein</fullName>
    </submittedName>
</protein>
<dbReference type="AlphaFoldDB" id="D0L122"/>
<keyword evidence="1" id="KW-0677">Repeat</keyword>
<dbReference type="InterPro" id="IPR001763">
    <property type="entry name" value="Rhodanese-like_dom"/>
</dbReference>
<evidence type="ECO:0000313" key="3">
    <source>
        <dbReference type="EMBL" id="ACX96395.1"/>
    </source>
</evidence>
<dbReference type="STRING" id="555778.Hneap_1565"/>
<dbReference type="eggNOG" id="COG2897">
    <property type="taxonomic scope" value="Bacteria"/>
</dbReference>
<proteinExistence type="predicted"/>
<dbReference type="SUPFAM" id="SSF52821">
    <property type="entry name" value="Rhodanese/Cell cycle control phosphatase"/>
    <property type="match status" value="2"/>
</dbReference>
<evidence type="ECO:0000259" key="2">
    <source>
        <dbReference type="PROSITE" id="PS50206"/>
    </source>
</evidence>
<dbReference type="OrthoDB" id="9781034at2"/>
<dbReference type="InterPro" id="IPR036873">
    <property type="entry name" value="Rhodanese-like_dom_sf"/>
</dbReference>
<evidence type="ECO:0000313" key="4">
    <source>
        <dbReference type="Proteomes" id="UP000009102"/>
    </source>
</evidence>
<feature type="domain" description="Rhodanese" evidence="2">
    <location>
        <begin position="151"/>
        <end position="270"/>
    </location>
</feature>
<sequence length="275" mass="30533">MKFIAASEFKARFEHAQNPVLIDLSQSSQLFLADAHWIDFNQIVRNEGERAGLLPDNAEFNRALAQTGITPDSTVFLFDDSQGLAASRLAWSLALCGLQEIYLIDGGREALLTAGWPVVTKPAAPKPASNLTFDFSAHHCHADAIAAQLGKPDGWLIIDARSEEEYRGTDKRSRNAGHIPGAVHFDWQWFFDPEKPGYLLPDDVIRAKLSEKGINAKPNEKKGQTVAVYCQSHRRSSLMFCVLKHLGFQDVRGYPGAWSDWGNRDDLPAELATTE</sequence>
<dbReference type="PANTHER" id="PTHR43855:SF1">
    <property type="entry name" value="THIOSULFATE SULFURTRANSFERASE"/>
    <property type="match status" value="1"/>
</dbReference>
<dbReference type="InterPro" id="IPR051126">
    <property type="entry name" value="Thiosulfate_sulfurtransferase"/>
</dbReference>
<dbReference type="SMART" id="SM00450">
    <property type="entry name" value="RHOD"/>
    <property type="match status" value="2"/>
</dbReference>
<dbReference type="PROSITE" id="PS50206">
    <property type="entry name" value="RHODANESE_3"/>
    <property type="match status" value="2"/>
</dbReference>